<dbReference type="PANTHER" id="PTHR30203:SF24">
    <property type="entry name" value="BLR4935 PROTEIN"/>
    <property type="match status" value="1"/>
</dbReference>
<evidence type="ECO:0000256" key="1">
    <source>
        <dbReference type="ARBA" id="ARBA00007613"/>
    </source>
</evidence>
<dbReference type="InterPro" id="IPR003423">
    <property type="entry name" value="OMP_efflux"/>
</dbReference>
<name>A0A1E3X8E9_9BACT</name>
<protein>
    <submittedName>
        <fullName evidence="2">Efflux transporter</fullName>
    </submittedName>
</protein>
<evidence type="ECO:0000313" key="2">
    <source>
        <dbReference type="EMBL" id="ODS31882.1"/>
    </source>
</evidence>
<dbReference type="Pfam" id="PF02321">
    <property type="entry name" value="OEP"/>
    <property type="match status" value="2"/>
</dbReference>
<dbReference type="PANTHER" id="PTHR30203">
    <property type="entry name" value="OUTER MEMBRANE CATION EFFLUX PROTEIN"/>
    <property type="match status" value="1"/>
</dbReference>
<comment type="caution">
    <text evidence="2">The sequence shown here is derived from an EMBL/GenBank/DDBJ whole genome shotgun (WGS) entry which is preliminary data.</text>
</comment>
<comment type="similarity">
    <text evidence="1">Belongs to the outer membrane factor (OMF) (TC 1.B.17) family.</text>
</comment>
<organism evidence="2 3">
    <name type="scientific">Candidatus Scalindua rubra</name>
    <dbReference type="NCBI Taxonomy" id="1872076"/>
    <lineage>
        <taxon>Bacteria</taxon>
        <taxon>Pseudomonadati</taxon>
        <taxon>Planctomycetota</taxon>
        <taxon>Candidatus Brocadiia</taxon>
        <taxon>Candidatus Brocadiales</taxon>
        <taxon>Candidatus Scalinduaceae</taxon>
        <taxon>Candidatus Scalindua</taxon>
    </lineage>
</organism>
<accession>A0A1E3X8E9</accession>
<reference evidence="2 3" key="1">
    <citation type="submission" date="2016-07" db="EMBL/GenBank/DDBJ databases">
        <title>Draft genome of Scalindua rubra, obtained from a brine-seawater interface in the Red Sea, sheds light on salt adaptation in anammox bacteria.</title>
        <authorList>
            <person name="Speth D.R."/>
            <person name="Lagkouvardos I."/>
            <person name="Wang Y."/>
            <person name="Qian P.-Y."/>
            <person name="Dutilh B.E."/>
            <person name="Jetten M.S."/>
        </authorList>
    </citation>
    <scope>NUCLEOTIDE SEQUENCE [LARGE SCALE GENOMIC DNA]</scope>
    <source>
        <strain evidence="2">BSI-1</strain>
    </source>
</reference>
<evidence type="ECO:0000313" key="3">
    <source>
        <dbReference type="Proteomes" id="UP000094056"/>
    </source>
</evidence>
<dbReference type="EMBL" id="MAYW01000089">
    <property type="protein sequence ID" value="ODS31882.1"/>
    <property type="molecule type" value="Genomic_DNA"/>
</dbReference>
<sequence>MIYLVHHTKYVIVVTLIASVLFSTSNVSTAQVSDPTLREKLKTETFTLEECISIALENNLQLAAARKRLDSAGADRIKASLLLPTNPKLGSEIGARESSSERHTDYTIALSQEFEFYGQRRKRISVANKKIERVKFEIADIERNVISKVKTNFYEVLTSLEIVKLQSYVEGIFERIYNATRERYKAGAISALELNSMKIKYGVARQQLLAAKNNYQNSLLSLRLVLGKPGDEALNIEGKLSYEKLQIGMEEIIASAYKVRPDLKAAELEKERASKEISLRKAEIIPNPSLSGFFSREEGTDDIVGGEVSISIPIWDRKQSELKKARTAKDVAGINIKNRYLEIQKEVEAAYRSFMAAKEGIAIYTDEIMPQVDENLKLNEISYKEGKINFIGFLTVQSDLIETRAAYLNALLDYNNAIINLETVSGMKLRLLD</sequence>
<dbReference type="SUPFAM" id="SSF56954">
    <property type="entry name" value="Outer membrane efflux proteins (OEP)"/>
    <property type="match status" value="1"/>
</dbReference>
<proteinExistence type="inferred from homology"/>
<dbReference type="InterPro" id="IPR010131">
    <property type="entry name" value="MdtP/NodT-like"/>
</dbReference>
<dbReference type="Gene3D" id="1.20.1600.10">
    <property type="entry name" value="Outer membrane efflux proteins (OEP)"/>
    <property type="match status" value="1"/>
</dbReference>
<dbReference type="Proteomes" id="UP000094056">
    <property type="component" value="Unassembled WGS sequence"/>
</dbReference>
<dbReference type="GO" id="GO:0015562">
    <property type="term" value="F:efflux transmembrane transporter activity"/>
    <property type="evidence" value="ECO:0007669"/>
    <property type="project" value="InterPro"/>
</dbReference>
<gene>
    <name evidence="2" type="ORF">SCARUB_02996</name>
</gene>
<dbReference type="AlphaFoldDB" id="A0A1E3X8E9"/>